<feature type="compositionally biased region" description="Pro residues" evidence="1">
    <location>
        <begin position="471"/>
        <end position="481"/>
    </location>
</feature>
<accession>A0A812QT51</accession>
<proteinExistence type="predicted"/>
<dbReference type="Proteomes" id="UP000604046">
    <property type="component" value="Unassembled WGS sequence"/>
</dbReference>
<feature type="compositionally biased region" description="Basic residues" evidence="1">
    <location>
        <begin position="190"/>
        <end position="199"/>
    </location>
</feature>
<evidence type="ECO:0000313" key="2">
    <source>
        <dbReference type="EMBL" id="CAE7402479.1"/>
    </source>
</evidence>
<feature type="region of interest" description="Disordered" evidence="1">
    <location>
        <begin position="124"/>
        <end position="204"/>
    </location>
</feature>
<protein>
    <submittedName>
        <fullName evidence="2">Uncharacterized protein</fullName>
    </submittedName>
</protein>
<dbReference type="EMBL" id="CAJNDS010002267">
    <property type="protein sequence ID" value="CAE7402479.1"/>
    <property type="molecule type" value="Genomic_DNA"/>
</dbReference>
<sequence length="1580" mass="175141">MIDGAASSELNFTASFENLDAYIFFMVYGDRGQELGHAVGKILQRFEKDSEGCSVQLQYLGCSDPYYRWYIEHEGERGGLPRNAYHHLCRRHHMRCARALGGQDTIHIQRWTPVSRQEANDLLKSWGGRGLPAEPRPPARDRKPAGDLNPAPKSKARQSQGLASLPAPKVDEPQNVDDDEDEDEPEARPPLRRSKKRGPKQRDVGHAAALDVMLDEGDVNLESPLSSKKVDDRLAHLRAKLRGKQAEARVGRSTGSVLAARATEVSQKPKKKKKKKGILDELKKALSPGGGRTEKDDSEEDSDDQEDDLVIDEPASSSWQNKRRRLRKIADDKPGKLLMDSLQGLHEQLGSVTGEEASDSLSPVLVRYLLTMVVPSFPGKLHGTEKYRELRTLAQAVDLLLKGKVDAVGDLLVQRFKSLVMGLRDGTEKFGHVLELIPEESLGVTSDEVFFARELAVKAAKSEELTRSMSPPAPKDTPSRPPLQRKRDPSAESEKGKRTDRKVSFSDEPAKVKTMGLRDARESTPRKQGETRKAWKDRVFKTAKGERLLQLLDVVRFEGHASIHSYFLAGVTAFQDSRNSRAYFASEGFVTFASAAHRSPNHKKRKQKQQKLIMAGTAQLWRFLVVATLNGEYIGWNGVLFPLGDSAPSSSQQAALRNISCLVEYFVRSPLDLRVGRCFEELVRSKGVDYAGEEVLHALPVRLGEILPGLPADNVAGTLKAASVASGDVLKWLQNPMECILPEDQWPDPLPSASMNCEKSEWPMIARVLVEKRILTPIDSQDIFKVRGKPLLNGIFSVEKKGAPAPGQCRITRLIMNCVPSNSIQRLMTGDLPTLSSSSQWTAAYLRPTQVLLWSGDDQRGAFYAWALPEAWRPFLAFRWPVQGKDIGLPSKGLVYLASAVIPMGWVNAVSLFQHLHRQLGISPVPAGAGLPQEMEWRRDCPVPLTATEINGGWIQYYLDDFDCPEFVARKDWKALQGTLSATHRRQRAAYERQGVGISEDKAHQRELSVNRMGAHIDGDRGFISVPPEKLLEVGWMCAWMCGQSCASQKALLMTLGRLVRCFEFRRPLMGLLNEVWPRGNWFFKRSLRASATRELIRALCCLPLAVSSIRTPPNGMITCSDASLLGAGLCASAGLTEEGNAVLGNLRAGDVPAFRPAGAATYNKGTGVRVLAMSLFDGLGALVCALARLPCQVVGYASAEIDKVVTLSGWMRGVTGTETNKVGSQRCYVTRAITPKLTDEERFDLVGSMLGGSLHVNVIAVLMHSLLVNYGIPESRDLRALVQGQGEASAGWLLYPRFVPRCLETKDTAELVLHFIRQAERGCVCYCGKGADKQLQAQERAVEVELPASSFRSHSDCGLCEYRLQSFRYSLAMGRTKIGPTEKQRRKQQRTGTTLKDQMVTAGMRHRYQKAALVVLSFLVNSSIQVPAWSDLDTAVSAWVEYAYSEGEHKSLVSDALAGAGKRTGHSEMVVLESSIACKWLKKACFSRPKHALLLERGQTFFRKLFHALVAFFEVEGLMNVYSLRRGGATWDFLRHSSMERTLLRGRWASTSTARIYLQVEILTALGQFGKVKDAIFQP</sequence>
<evidence type="ECO:0000313" key="3">
    <source>
        <dbReference type="Proteomes" id="UP000604046"/>
    </source>
</evidence>
<feature type="compositionally biased region" description="Acidic residues" evidence="1">
    <location>
        <begin position="296"/>
        <end position="311"/>
    </location>
</feature>
<organism evidence="2 3">
    <name type="scientific">Symbiodinium natans</name>
    <dbReference type="NCBI Taxonomy" id="878477"/>
    <lineage>
        <taxon>Eukaryota</taxon>
        <taxon>Sar</taxon>
        <taxon>Alveolata</taxon>
        <taxon>Dinophyceae</taxon>
        <taxon>Suessiales</taxon>
        <taxon>Symbiodiniaceae</taxon>
        <taxon>Symbiodinium</taxon>
    </lineage>
</organism>
<comment type="caution">
    <text evidence="2">The sequence shown here is derived from an EMBL/GenBank/DDBJ whole genome shotgun (WGS) entry which is preliminary data.</text>
</comment>
<gene>
    <name evidence="2" type="ORF">SNAT2548_LOCUS21904</name>
</gene>
<evidence type="ECO:0000256" key="1">
    <source>
        <dbReference type="SAM" id="MobiDB-lite"/>
    </source>
</evidence>
<feature type="region of interest" description="Disordered" evidence="1">
    <location>
        <begin position="260"/>
        <end position="325"/>
    </location>
</feature>
<feature type="compositionally biased region" description="Basic and acidic residues" evidence="1">
    <location>
        <begin position="485"/>
        <end position="533"/>
    </location>
</feature>
<feature type="compositionally biased region" description="Acidic residues" evidence="1">
    <location>
        <begin position="174"/>
        <end position="185"/>
    </location>
</feature>
<feature type="region of interest" description="Disordered" evidence="1">
    <location>
        <begin position="462"/>
        <end position="533"/>
    </location>
</feature>
<name>A0A812QT51_9DINO</name>
<reference evidence="2" key="1">
    <citation type="submission" date="2021-02" db="EMBL/GenBank/DDBJ databases">
        <authorList>
            <person name="Dougan E. K."/>
            <person name="Rhodes N."/>
            <person name="Thang M."/>
            <person name="Chan C."/>
        </authorList>
    </citation>
    <scope>NUCLEOTIDE SEQUENCE</scope>
</reference>
<keyword evidence="3" id="KW-1185">Reference proteome</keyword>
<dbReference type="OrthoDB" id="411808at2759"/>